<dbReference type="SMART" id="SM01192">
    <property type="entry name" value="Enolase_C"/>
    <property type="match status" value="1"/>
</dbReference>
<dbReference type="InterPro" id="IPR020811">
    <property type="entry name" value="Enolase_N"/>
</dbReference>
<feature type="binding site" evidence="11">
    <location>
        <position position="368"/>
    </location>
    <ligand>
        <name>(2R)-2-phosphoglycerate</name>
        <dbReference type="ChEBI" id="CHEBI:58289"/>
    </ligand>
</feature>
<comment type="cofactor">
    <cofactor evidence="11">
        <name>Mg(2+)</name>
        <dbReference type="ChEBI" id="CHEBI:18420"/>
    </cofactor>
    <text evidence="11">Binds a second Mg(2+) ion via substrate during catalysis.</text>
</comment>
<dbReference type="SFLD" id="SFLDF00002">
    <property type="entry name" value="enolase"/>
    <property type="match status" value="1"/>
</dbReference>
<dbReference type="SFLD" id="SFLDG00178">
    <property type="entry name" value="enolase"/>
    <property type="match status" value="1"/>
</dbReference>
<dbReference type="GO" id="GO:0009986">
    <property type="term" value="C:cell surface"/>
    <property type="evidence" value="ECO:0007669"/>
    <property type="project" value="UniProtKB-SubCell"/>
</dbReference>
<evidence type="ECO:0000256" key="2">
    <source>
        <dbReference type="ARBA" id="ARBA00009604"/>
    </source>
</evidence>
<name>A0A9D1G1Y3_9FIRM</name>
<dbReference type="PRINTS" id="PR00148">
    <property type="entry name" value="ENOLASE"/>
</dbReference>
<evidence type="ECO:0000256" key="7">
    <source>
        <dbReference type="ARBA" id="ARBA00022842"/>
    </source>
</evidence>
<dbReference type="InterPro" id="IPR020809">
    <property type="entry name" value="Enolase_CS"/>
</dbReference>
<keyword evidence="6 11" id="KW-0479">Metal-binding</keyword>
<dbReference type="SUPFAM" id="SSF54826">
    <property type="entry name" value="Enolase N-terminal domain-like"/>
    <property type="match status" value="1"/>
</dbReference>
<feature type="active site" description="Proton acceptor" evidence="11 12">
    <location>
        <position position="338"/>
    </location>
</feature>
<evidence type="ECO:0000256" key="8">
    <source>
        <dbReference type="ARBA" id="ARBA00023152"/>
    </source>
</evidence>
<evidence type="ECO:0000256" key="1">
    <source>
        <dbReference type="ARBA" id="ARBA00005031"/>
    </source>
</evidence>
<dbReference type="Pfam" id="PF03952">
    <property type="entry name" value="Enolase_N"/>
    <property type="match status" value="1"/>
</dbReference>
<feature type="binding site" evidence="11 14">
    <location>
        <position position="313"/>
    </location>
    <ligand>
        <name>Mg(2+)</name>
        <dbReference type="ChEBI" id="CHEBI:18420"/>
    </ligand>
</feature>
<keyword evidence="8 11" id="KW-0324">Glycolysis</keyword>
<keyword evidence="9 11" id="KW-0456">Lyase</keyword>
<dbReference type="EC" id="4.2.1.11" evidence="3 11"/>
<keyword evidence="7 11" id="KW-0460">Magnesium</keyword>
<comment type="catalytic activity">
    <reaction evidence="10">
        <text>(2R)-2-phosphoglycerate = phosphoenolpyruvate + H2O</text>
        <dbReference type="Rhea" id="RHEA:10164"/>
        <dbReference type="ChEBI" id="CHEBI:15377"/>
        <dbReference type="ChEBI" id="CHEBI:58289"/>
        <dbReference type="ChEBI" id="CHEBI:58702"/>
        <dbReference type="EC" id="4.2.1.11"/>
    </reaction>
    <physiologicalReaction direction="left-to-right" evidence="10">
        <dbReference type="Rhea" id="RHEA:10165"/>
    </physiologicalReaction>
</comment>
<evidence type="ECO:0000313" key="17">
    <source>
        <dbReference type="EMBL" id="HIS93497.1"/>
    </source>
</evidence>
<accession>A0A9D1G1Y3</accession>
<evidence type="ECO:0000256" key="6">
    <source>
        <dbReference type="ARBA" id="ARBA00022723"/>
    </source>
</evidence>
<evidence type="ECO:0000256" key="12">
    <source>
        <dbReference type="PIRSR" id="PIRSR001400-1"/>
    </source>
</evidence>
<feature type="binding site" evidence="13">
    <location>
        <position position="286"/>
    </location>
    <ligand>
        <name>substrate</name>
    </ligand>
</feature>
<feature type="binding site" evidence="13">
    <location>
        <begin position="365"/>
        <end position="368"/>
    </location>
    <ligand>
        <name>substrate</name>
    </ligand>
</feature>
<comment type="function">
    <text evidence="11">Catalyzes the reversible conversion of 2-phosphoglycerate (2-PG) into phosphoenolpyruvate (PEP). It is essential for the degradation of carbohydrates via glycolysis.</text>
</comment>
<feature type="binding site" evidence="13">
    <location>
        <position position="165"/>
    </location>
    <ligand>
        <name>substrate</name>
    </ligand>
</feature>
<evidence type="ECO:0000256" key="14">
    <source>
        <dbReference type="PIRSR" id="PIRSR001400-3"/>
    </source>
</evidence>
<keyword evidence="5 11" id="KW-0964">Secreted</keyword>
<dbReference type="EMBL" id="DVJN01000207">
    <property type="protein sequence ID" value="HIS93497.1"/>
    <property type="molecule type" value="Genomic_DNA"/>
</dbReference>
<evidence type="ECO:0000256" key="5">
    <source>
        <dbReference type="ARBA" id="ARBA00022525"/>
    </source>
</evidence>
<comment type="similarity">
    <text evidence="2 11">Belongs to the enolase family.</text>
</comment>
<comment type="subcellular location">
    <subcellularLocation>
        <location evidence="11">Cytoplasm</location>
    </subcellularLocation>
    <subcellularLocation>
        <location evidence="11">Secreted</location>
    </subcellularLocation>
    <subcellularLocation>
        <location evidence="11">Cell surface</location>
    </subcellularLocation>
    <text evidence="11">Fractions of enolase are present in both the cytoplasm and on the cell surface.</text>
</comment>
<dbReference type="GO" id="GO:0000287">
    <property type="term" value="F:magnesium ion binding"/>
    <property type="evidence" value="ECO:0007669"/>
    <property type="project" value="UniProtKB-UniRule"/>
</dbReference>
<dbReference type="HAMAP" id="MF_00318">
    <property type="entry name" value="Enolase"/>
    <property type="match status" value="1"/>
</dbReference>
<dbReference type="SMART" id="SM01193">
    <property type="entry name" value="Enolase_N"/>
    <property type="match status" value="1"/>
</dbReference>
<dbReference type="GO" id="GO:0004634">
    <property type="term" value="F:phosphopyruvate hydratase activity"/>
    <property type="evidence" value="ECO:0007669"/>
    <property type="project" value="UniProtKB-UniRule"/>
</dbReference>
<comment type="pathway">
    <text evidence="1 11">Carbohydrate degradation; glycolysis; pyruvate from D-glyceraldehyde 3-phosphate: step 4/5.</text>
</comment>
<evidence type="ECO:0000256" key="13">
    <source>
        <dbReference type="PIRSR" id="PIRSR001400-2"/>
    </source>
</evidence>
<feature type="domain" description="Enolase C-terminal TIM barrel" evidence="15">
    <location>
        <begin position="140"/>
        <end position="426"/>
    </location>
</feature>
<evidence type="ECO:0000256" key="4">
    <source>
        <dbReference type="ARBA" id="ARBA00017068"/>
    </source>
</evidence>
<gene>
    <name evidence="11 17" type="primary">eno</name>
    <name evidence="17" type="ORF">IAA84_10810</name>
</gene>
<feature type="binding site" evidence="11">
    <location>
        <position position="164"/>
    </location>
    <ligand>
        <name>(2R)-2-phosphoglycerate</name>
        <dbReference type="ChEBI" id="CHEBI:58289"/>
    </ligand>
</feature>
<dbReference type="GO" id="GO:0006096">
    <property type="term" value="P:glycolytic process"/>
    <property type="evidence" value="ECO:0007669"/>
    <property type="project" value="UniProtKB-UniRule"/>
</dbReference>
<dbReference type="SUPFAM" id="SSF51604">
    <property type="entry name" value="Enolase C-terminal domain-like"/>
    <property type="match status" value="1"/>
</dbReference>
<evidence type="ECO:0000256" key="10">
    <source>
        <dbReference type="ARBA" id="ARBA00048951"/>
    </source>
</evidence>
<feature type="active site" description="Proton donor" evidence="11 12">
    <location>
        <position position="206"/>
    </location>
</feature>
<evidence type="ECO:0000259" key="16">
    <source>
        <dbReference type="SMART" id="SM01193"/>
    </source>
</evidence>
<evidence type="ECO:0000259" key="15">
    <source>
        <dbReference type="SMART" id="SM01192"/>
    </source>
</evidence>
<dbReference type="GO" id="GO:0000015">
    <property type="term" value="C:phosphopyruvate hydratase complex"/>
    <property type="evidence" value="ECO:0007669"/>
    <property type="project" value="InterPro"/>
</dbReference>
<evidence type="ECO:0000313" key="18">
    <source>
        <dbReference type="Proteomes" id="UP000824140"/>
    </source>
</evidence>
<feature type="binding site" evidence="11">
    <location>
        <position position="389"/>
    </location>
    <ligand>
        <name>(2R)-2-phosphoglycerate</name>
        <dbReference type="ChEBI" id="CHEBI:58289"/>
    </ligand>
</feature>
<evidence type="ECO:0000256" key="9">
    <source>
        <dbReference type="ARBA" id="ARBA00023239"/>
    </source>
</evidence>
<dbReference type="CDD" id="cd03313">
    <property type="entry name" value="enolase"/>
    <property type="match status" value="1"/>
</dbReference>
<dbReference type="GO" id="GO:0005576">
    <property type="term" value="C:extracellular region"/>
    <property type="evidence" value="ECO:0007669"/>
    <property type="project" value="UniProtKB-SubCell"/>
</dbReference>
<feature type="domain" description="Enolase N-terminal" evidence="16">
    <location>
        <begin position="5"/>
        <end position="135"/>
    </location>
</feature>
<dbReference type="PIRSF" id="PIRSF001400">
    <property type="entry name" value="Enolase"/>
    <property type="match status" value="1"/>
</dbReference>
<dbReference type="NCBIfam" id="TIGR01060">
    <property type="entry name" value="eno"/>
    <property type="match status" value="1"/>
</dbReference>
<dbReference type="SFLD" id="SFLDS00001">
    <property type="entry name" value="Enolase"/>
    <property type="match status" value="1"/>
</dbReference>
<feature type="binding site" evidence="11 14">
    <location>
        <position position="243"/>
    </location>
    <ligand>
        <name>Mg(2+)</name>
        <dbReference type="ChEBI" id="CHEBI:18420"/>
    </ligand>
</feature>
<dbReference type="Gene3D" id="3.20.20.120">
    <property type="entry name" value="Enolase-like C-terminal domain"/>
    <property type="match status" value="1"/>
</dbReference>
<dbReference type="Gene3D" id="3.30.390.10">
    <property type="entry name" value="Enolase-like, N-terminal domain"/>
    <property type="match status" value="1"/>
</dbReference>
<dbReference type="PANTHER" id="PTHR11902">
    <property type="entry name" value="ENOLASE"/>
    <property type="match status" value="1"/>
</dbReference>
<dbReference type="InterPro" id="IPR029017">
    <property type="entry name" value="Enolase-like_N"/>
</dbReference>
<feature type="binding site" evidence="13">
    <location>
        <position position="313"/>
    </location>
    <ligand>
        <name>substrate</name>
    </ligand>
</feature>
<dbReference type="InterPro" id="IPR036849">
    <property type="entry name" value="Enolase-like_C_sf"/>
</dbReference>
<proteinExistence type="inferred from homology"/>
<dbReference type="PANTHER" id="PTHR11902:SF1">
    <property type="entry name" value="ENOLASE"/>
    <property type="match status" value="1"/>
</dbReference>
<dbReference type="InterPro" id="IPR000941">
    <property type="entry name" value="Enolase"/>
</dbReference>
<dbReference type="Proteomes" id="UP000824140">
    <property type="component" value="Unassembled WGS sequence"/>
</dbReference>
<sequence>MKLSICDVRGREILDSRGCPTVQAAVTLEDGSTGIASVPSGASTGRYEALELRDGDAKRYFGKGVLQAVAHVKTEIRAALLGEEAANTARIDAILCALDGTEDKSRLGANAILAASLACARAAARSLGVPVYQFLGGVSADTLPMPMMNVLNGGVHADNGIDVQEFMLVPIGAQSFSDAVRWCAEVFHALRGVLAEQGLHTAVGDEGGYAPPISSDEAAIELLLTAIERAGYRPGEDFAIALDAAASEWAGEADYRQPKSGARFCADALIERWQGLAKQYPIVSLEDGLGEEDWDGWRDLTKRLGERVQLVGDDLFVTREERLARGVESGCANAILIKPNQIGTLTETMNAIRAAKRANYAAIVSHRSGETEDAFIADLAVALNVGQIKTGAPSRGERCAKYNRLLEIEGELGKGARYLGRKALRIK</sequence>
<protein>
    <recommendedName>
        <fullName evidence="4 11">Enolase</fullName>
        <ecNumber evidence="3 11">4.2.1.11</ecNumber>
    </recommendedName>
    <alternativeName>
        <fullName evidence="11">2-phospho-D-glycerate hydro-lyase</fullName>
    </alternativeName>
    <alternativeName>
        <fullName evidence="11">2-phosphoglycerate dehydratase</fullName>
    </alternativeName>
</protein>
<feature type="binding site" evidence="11 14">
    <location>
        <position position="286"/>
    </location>
    <ligand>
        <name>Mg(2+)</name>
        <dbReference type="ChEBI" id="CHEBI:18420"/>
    </ligand>
</feature>
<dbReference type="Pfam" id="PF00113">
    <property type="entry name" value="Enolase_C"/>
    <property type="match status" value="1"/>
</dbReference>
<feature type="binding site" evidence="13">
    <location>
        <position position="389"/>
    </location>
    <ligand>
        <name>substrate</name>
    </ligand>
</feature>
<reference evidence="17" key="1">
    <citation type="submission" date="2020-10" db="EMBL/GenBank/DDBJ databases">
        <authorList>
            <person name="Gilroy R."/>
        </authorList>
    </citation>
    <scope>NUCLEOTIDE SEQUENCE</scope>
    <source>
        <strain evidence="17">13766</strain>
    </source>
</reference>
<keyword evidence="11" id="KW-0963">Cytoplasm</keyword>
<comment type="caution">
    <text evidence="17">The sequence shown here is derived from an EMBL/GenBank/DDBJ whole genome shotgun (WGS) entry which is preliminary data.</text>
</comment>
<evidence type="ECO:0000256" key="3">
    <source>
        <dbReference type="ARBA" id="ARBA00012058"/>
    </source>
</evidence>
<feature type="binding site" evidence="13">
    <location>
        <position position="156"/>
    </location>
    <ligand>
        <name>substrate</name>
    </ligand>
</feature>
<dbReference type="InterPro" id="IPR020810">
    <property type="entry name" value="Enolase_C"/>
</dbReference>
<feature type="binding site" evidence="11">
    <location>
        <position position="367"/>
    </location>
    <ligand>
        <name>(2R)-2-phosphoglycerate</name>
        <dbReference type="ChEBI" id="CHEBI:58289"/>
    </ligand>
</feature>
<feature type="binding site" evidence="11">
    <location>
        <position position="338"/>
    </location>
    <ligand>
        <name>(2R)-2-phosphoglycerate</name>
        <dbReference type="ChEBI" id="CHEBI:58289"/>
    </ligand>
</feature>
<evidence type="ECO:0000256" key="11">
    <source>
        <dbReference type="HAMAP-Rule" id="MF_00318"/>
    </source>
</evidence>
<reference evidence="17" key="2">
    <citation type="journal article" date="2021" name="PeerJ">
        <title>Extensive microbial diversity within the chicken gut microbiome revealed by metagenomics and culture.</title>
        <authorList>
            <person name="Gilroy R."/>
            <person name="Ravi A."/>
            <person name="Getino M."/>
            <person name="Pursley I."/>
            <person name="Horton D.L."/>
            <person name="Alikhan N.F."/>
            <person name="Baker D."/>
            <person name="Gharbi K."/>
            <person name="Hall N."/>
            <person name="Watson M."/>
            <person name="Adriaenssens E.M."/>
            <person name="Foster-Nyarko E."/>
            <person name="Jarju S."/>
            <person name="Secka A."/>
            <person name="Antonio M."/>
            <person name="Oren A."/>
            <person name="Chaudhuri R.R."/>
            <person name="La Ragione R."/>
            <person name="Hildebrand F."/>
            <person name="Pallen M.J."/>
        </authorList>
    </citation>
    <scope>NUCLEOTIDE SEQUENCE</scope>
    <source>
        <strain evidence="17">13766</strain>
    </source>
</reference>
<dbReference type="PROSITE" id="PS00164">
    <property type="entry name" value="ENOLASE"/>
    <property type="match status" value="1"/>
</dbReference>
<dbReference type="AlphaFoldDB" id="A0A9D1G1Y3"/>
<comment type="cofactor">
    <cofactor evidence="14">
        <name>Mg(2+)</name>
        <dbReference type="ChEBI" id="CHEBI:18420"/>
    </cofactor>
    <text evidence="14">Mg(2+) is required for catalysis and for stabilizing the dimer.</text>
</comment>
<organism evidence="17 18">
    <name type="scientific">Candidatus Alectryocaccomicrobium excrementavium</name>
    <dbReference type="NCBI Taxonomy" id="2840668"/>
    <lineage>
        <taxon>Bacteria</taxon>
        <taxon>Bacillati</taxon>
        <taxon>Bacillota</taxon>
        <taxon>Clostridia</taxon>
        <taxon>Candidatus Alectryocaccomicrobium</taxon>
    </lineage>
</organism>